<dbReference type="Proteomes" id="UP000887565">
    <property type="component" value="Unplaced"/>
</dbReference>
<sequence length="202" mass="22378">MAGENKHTDRQIFLCEKQHITFTIAKPTSAFFKAGPSFVPSPVTATTSRLAESLLSMIPLTSVYLSVGEDRANTRKRGQILSTNSCLTSPVSPKKATNADFHNFRKDEAFTMRIAALKCPIQTIIGRKIEKFSALRAAITLSISFKSRPSRIKKSSLGFKIPQDKAIERAVLTLSPVTMRTHGRQVETDANNCLNKDETTNY</sequence>
<reference evidence="2" key="1">
    <citation type="submission" date="2022-11" db="UniProtKB">
        <authorList>
            <consortium name="WormBaseParasite"/>
        </authorList>
    </citation>
    <scope>IDENTIFICATION</scope>
</reference>
<dbReference type="AlphaFoldDB" id="A0A915I7G6"/>
<evidence type="ECO:0000313" key="2">
    <source>
        <dbReference type="WBParaSite" id="nRc.2.0.1.t10095-RA"/>
    </source>
</evidence>
<protein>
    <submittedName>
        <fullName evidence="2">Uncharacterized protein</fullName>
    </submittedName>
</protein>
<name>A0A915I7G6_ROMCU</name>
<evidence type="ECO:0000313" key="1">
    <source>
        <dbReference type="Proteomes" id="UP000887565"/>
    </source>
</evidence>
<organism evidence="1 2">
    <name type="scientific">Romanomermis culicivorax</name>
    <name type="common">Nematode worm</name>
    <dbReference type="NCBI Taxonomy" id="13658"/>
    <lineage>
        <taxon>Eukaryota</taxon>
        <taxon>Metazoa</taxon>
        <taxon>Ecdysozoa</taxon>
        <taxon>Nematoda</taxon>
        <taxon>Enoplea</taxon>
        <taxon>Dorylaimia</taxon>
        <taxon>Mermithida</taxon>
        <taxon>Mermithoidea</taxon>
        <taxon>Mermithidae</taxon>
        <taxon>Romanomermis</taxon>
    </lineage>
</organism>
<accession>A0A915I7G6</accession>
<keyword evidence="1" id="KW-1185">Reference proteome</keyword>
<proteinExistence type="predicted"/>
<dbReference type="WBParaSite" id="nRc.2.0.1.t10095-RA">
    <property type="protein sequence ID" value="nRc.2.0.1.t10095-RA"/>
    <property type="gene ID" value="nRc.2.0.1.g10095"/>
</dbReference>